<feature type="transmembrane region" description="Helical" evidence="1">
    <location>
        <begin position="114"/>
        <end position="134"/>
    </location>
</feature>
<sequence length="193" mass="20369">MAKETELTVERASAAVQAYRQFLWLCATQGQIMAPSAAVDAVWHLHLMDTRAYATFCDQVIGRMIHHIPDRPPVAEDPAYAATRAALTQHFGPPSPNLWPDPVVAQAAERVRDVFVCLLLVSVAIAWTVLSAGWGKLSVGWVLVILLSGGTGVLVGIVGLAYFGRKVGWPVKRSDGGCGGGFAGGDDGGCGGD</sequence>
<keyword evidence="3" id="KW-1185">Reference proteome</keyword>
<proteinExistence type="predicted"/>
<name>A0ABU8BSH4_9RHOB</name>
<gene>
    <name evidence="2" type="ORF">V6590_03795</name>
</gene>
<comment type="caution">
    <text evidence="2">The sequence shown here is derived from an EMBL/GenBank/DDBJ whole genome shotgun (WGS) entry which is preliminary data.</text>
</comment>
<keyword evidence="1" id="KW-1133">Transmembrane helix</keyword>
<evidence type="ECO:0000313" key="2">
    <source>
        <dbReference type="EMBL" id="MEH7827260.1"/>
    </source>
</evidence>
<evidence type="ECO:0000256" key="1">
    <source>
        <dbReference type="SAM" id="Phobius"/>
    </source>
</evidence>
<organism evidence="2 3">
    <name type="scientific">Gemmobacter denitrificans</name>
    <dbReference type="NCBI Taxonomy" id="3123040"/>
    <lineage>
        <taxon>Bacteria</taxon>
        <taxon>Pseudomonadati</taxon>
        <taxon>Pseudomonadota</taxon>
        <taxon>Alphaproteobacteria</taxon>
        <taxon>Rhodobacterales</taxon>
        <taxon>Paracoccaceae</taxon>
        <taxon>Gemmobacter</taxon>
    </lineage>
</organism>
<keyword evidence="1" id="KW-0812">Transmembrane</keyword>
<dbReference type="RefSeq" id="WP_335419795.1">
    <property type="nucleotide sequence ID" value="NZ_JBALHR010000002.1"/>
</dbReference>
<reference evidence="2" key="1">
    <citation type="submission" date="2024-02" db="EMBL/GenBank/DDBJ databases">
        <title>Genome sequences of strain Gemmobacter sp. JM10B15.</title>
        <authorList>
            <person name="Zhang M."/>
        </authorList>
    </citation>
    <scope>NUCLEOTIDE SEQUENCE</scope>
    <source>
        <strain evidence="2">JM10B15</strain>
    </source>
</reference>
<accession>A0ABU8BSH4</accession>
<protein>
    <submittedName>
        <fullName evidence="2">Uncharacterized protein</fullName>
    </submittedName>
</protein>
<evidence type="ECO:0000313" key="3">
    <source>
        <dbReference type="Proteomes" id="UP001431963"/>
    </source>
</evidence>
<keyword evidence="1" id="KW-0472">Membrane</keyword>
<dbReference type="Proteomes" id="UP001431963">
    <property type="component" value="Unassembled WGS sequence"/>
</dbReference>
<feature type="transmembrane region" description="Helical" evidence="1">
    <location>
        <begin position="140"/>
        <end position="163"/>
    </location>
</feature>
<dbReference type="EMBL" id="JBALHR010000002">
    <property type="protein sequence ID" value="MEH7827260.1"/>
    <property type="molecule type" value="Genomic_DNA"/>
</dbReference>